<keyword evidence="3" id="KW-1185">Reference proteome</keyword>
<evidence type="ECO:0000313" key="2">
    <source>
        <dbReference type="EMBL" id="MEQ2187832.1"/>
    </source>
</evidence>
<protein>
    <submittedName>
        <fullName evidence="2">5'-3' exoribonuclease 2</fullName>
    </submittedName>
</protein>
<dbReference type="Pfam" id="PF03159">
    <property type="entry name" value="XRN_N"/>
    <property type="match status" value="1"/>
</dbReference>
<dbReference type="PANTHER" id="PTHR12341:SF41">
    <property type="entry name" value="5'-3' EXORIBONUCLEASE 2"/>
    <property type="match status" value="1"/>
</dbReference>
<dbReference type="PANTHER" id="PTHR12341">
    <property type="entry name" value="5'-&gt;3' EXORIBONUCLEASE"/>
    <property type="match status" value="1"/>
</dbReference>
<evidence type="ECO:0000313" key="3">
    <source>
        <dbReference type="Proteomes" id="UP001476798"/>
    </source>
</evidence>
<name>A0ABV0PWE7_9TELE</name>
<reference evidence="2 3" key="1">
    <citation type="submission" date="2021-06" db="EMBL/GenBank/DDBJ databases">
        <authorList>
            <person name="Palmer J.M."/>
        </authorList>
    </citation>
    <scope>NUCLEOTIDE SEQUENCE [LARGE SCALE GENOMIC DNA]</scope>
    <source>
        <strain evidence="2 3">GA_2019</strain>
        <tissue evidence="2">Muscle</tissue>
    </source>
</reference>
<dbReference type="Proteomes" id="UP001476798">
    <property type="component" value="Unassembled WGS sequence"/>
</dbReference>
<dbReference type="InterPro" id="IPR027073">
    <property type="entry name" value="5_3_exoribonuclease"/>
</dbReference>
<dbReference type="InterPro" id="IPR004859">
    <property type="entry name" value="Xrn1_N"/>
</dbReference>
<sequence length="112" mass="12830">MGVPAFFRWLSRKYPSIIVHCLEEKGKECNGVRIPVDTTKPNPNEVEFDNLYLDMNGIIHPCTHPEDKPAPKNEDEMMVAIFEYIDRLFNIVRPRRVLYMAIDGVVSPVGIA</sequence>
<organism evidence="2 3">
    <name type="scientific">Goodea atripinnis</name>
    <dbReference type="NCBI Taxonomy" id="208336"/>
    <lineage>
        <taxon>Eukaryota</taxon>
        <taxon>Metazoa</taxon>
        <taxon>Chordata</taxon>
        <taxon>Craniata</taxon>
        <taxon>Vertebrata</taxon>
        <taxon>Euteleostomi</taxon>
        <taxon>Actinopterygii</taxon>
        <taxon>Neopterygii</taxon>
        <taxon>Teleostei</taxon>
        <taxon>Neoteleostei</taxon>
        <taxon>Acanthomorphata</taxon>
        <taxon>Ovalentaria</taxon>
        <taxon>Atherinomorphae</taxon>
        <taxon>Cyprinodontiformes</taxon>
        <taxon>Goodeidae</taxon>
        <taxon>Goodea</taxon>
    </lineage>
</organism>
<accession>A0ABV0PWE7</accession>
<proteinExistence type="predicted"/>
<dbReference type="Gene3D" id="3.40.50.12390">
    <property type="match status" value="1"/>
</dbReference>
<evidence type="ECO:0000259" key="1">
    <source>
        <dbReference type="Pfam" id="PF03159"/>
    </source>
</evidence>
<gene>
    <name evidence="2" type="primary">XRN2_1</name>
    <name evidence="2" type="ORF">GOODEAATRI_008663</name>
</gene>
<comment type="caution">
    <text evidence="2">The sequence shown here is derived from an EMBL/GenBank/DDBJ whole genome shotgun (WGS) entry which is preliminary data.</text>
</comment>
<feature type="domain" description="Xrn1 N-terminal" evidence="1">
    <location>
        <begin position="1"/>
        <end position="105"/>
    </location>
</feature>
<dbReference type="EMBL" id="JAHRIO010090427">
    <property type="protein sequence ID" value="MEQ2187832.1"/>
    <property type="molecule type" value="Genomic_DNA"/>
</dbReference>